<proteinExistence type="predicted"/>
<dbReference type="GeneID" id="85439764"/>
<evidence type="ECO:0000313" key="2">
    <source>
        <dbReference type="EMBL" id="KAK1596746.1"/>
    </source>
</evidence>
<reference evidence="2" key="1">
    <citation type="submission" date="2021-06" db="EMBL/GenBank/DDBJ databases">
        <title>Comparative genomics, transcriptomics and evolutionary studies reveal genomic signatures of adaptation to plant cell wall in hemibiotrophic fungi.</title>
        <authorList>
            <consortium name="DOE Joint Genome Institute"/>
            <person name="Baroncelli R."/>
            <person name="Diaz J.F."/>
            <person name="Benocci T."/>
            <person name="Peng M."/>
            <person name="Battaglia E."/>
            <person name="Haridas S."/>
            <person name="Andreopoulos W."/>
            <person name="Labutti K."/>
            <person name="Pangilinan J."/>
            <person name="Floch G.L."/>
            <person name="Makela M.R."/>
            <person name="Henrissat B."/>
            <person name="Grigoriev I.V."/>
            <person name="Crouch J.A."/>
            <person name="De Vries R.P."/>
            <person name="Sukno S.A."/>
            <person name="Thon M.R."/>
        </authorList>
    </citation>
    <scope>NUCLEOTIDE SEQUENCE</scope>
    <source>
        <strain evidence="2">CBS 125086</strain>
    </source>
</reference>
<evidence type="ECO:0008006" key="4">
    <source>
        <dbReference type="Google" id="ProtNLM"/>
    </source>
</evidence>
<sequence>MVALPSYQDAVSRLDWLQLVASYVGDKDLASLCSVNRRFYALFAPRLWNDPLVAVRRLGLHPSDDLEWYLSFVFDHMQRVRPSTLALITTLDFRHFAKDTAHFSSDNSSRTIPETLRRLPGILPNLRCVLLDAHVDADPAFLAATPPPEAGAGTIPSGSSQGVLALSLAHCQTQLPNVFFSSHRAQHLVYLDVSGLPGSLQPLVAAASGGRNLGRLKMLKARRREVNDALALSLFEAFKSSLWSLDIAENNITDGVLDHFVTHCFNSPPLRSQSRFATEGRLVFDGHGNDTYGQFMSIQESDWSDTFSHPERHFVDAPAYRADASRVLQEDEALRTNGRTPLKRDSVDYVKAAIAGGMDRPAPDWSDMPYLDVCTAPAGITHLHLSDNRVTSSGLERLIRTSQGQLEEISCDSLLFQPVHRPAAQQHLPWPSNMKLRGALGCAYVFRPVLSSNLRVLRIHHSLVTQIPTLETDGLSTMARLWLAETSLRERSEMAFPTAFEPDTNPRLTSLTLTNMPRRSNGPLIDKILHFLRLAGLQEHAIQATTHSSSRRGPVPLRGLRHLRLEFEADPIEDPTGLSTVDDLDAEGLLNMDEGEGFSFFAGERPQPRTPAETATKKKATEGGGRPVGSHKVTTSRLAGSLCGEIDGEYMSYSDTWGQQQIDRKVWVGSGVPGTSPAVNEYMRLAMHPPLRSRVGPASLAHVRAGAPAGALLFHAAWDAIVMPPELRPPRRTELHGMRDVLEAVKRFRAETRAGCEAANEAAVEGMAEPTRPRHFFWTGRLEVAAQQSMAHYRAPSYWR</sequence>
<protein>
    <recommendedName>
        <fullName evidence="4">Leucine rich repeat domain-containing protein</fullName>
    </recommendedName>
</protein>
<name>A0AAD8Q6D4_9PEZI</name>
<dbReference type="SUPFAM" id="SSF52047">
    <property type="entry name" value="RNI-like"/>
    <property type="match status" value="1"/>
</dbReference>
<evidence type="ECO:0000256" key="1">
    <source>
        <dbReference type="SAM" id="MobiDB-lite"/>
    </source>
</evidence>
<dbReference type="EMBL" id="JAHLJV010000011">
    <property type="protein sequence ID" value="KAK1596746.1"/>
    <property type="molecule type" value="Genomic_DNA"/>
</dbReference>
<dbReference type="RefSeq" id="XP_060417599.1">
    <property type="nucleotide sequence ID" value="XM_060555524.1"/>
</dbReference>
<feature type="region of interest" description="Disordered" evidence="1">
    <location>
        <begin position="600"/>
        <end position="633"/>
    </location>
</feature>
<organism evidence="2 3">
    <name type="scientific">Colletotrichum navitas</name>
    <dbReference type="NCBI Taxonomy" id="681940"/>
    <lineage>
        <taxon>Eukaryota</taxon>
        <taxon>Fungi</taxon>
        <taxon>Dikarya</taxon>
        <taxon>Ascomycota</taxon>
        <taxon>Pezizomycotina</taxon>
        <taxon>Sordariomycetes</taxon>
        <taxon>Hypocreomycetidae</taxon>
        <taxon>Glomerellales</taxon>
        <taxon>Glomerellaceae</taxon>
        <taxon>Colletotrichum</taxon>
        <taxon>Colletotrichum graminicola species complex</taxon>
    </lineage>
</organism>
<comment type="caution">
    <text evidence="2">The sequence shown here is derived from an EMBL/GenBank/DDBJ whole genome shotgun (WGS) entry which is preliminary data.</text>
</comment>
<dbReference type="Proteomes" id="UP001230504">
    <property type="component" value="Unassembled WGS sequence"/>
</dbReference>
<gene>
    <name evidence="2" type="ORF">LY79DRAFT_52332</name>
</gene>
<accession>A0AAD8Q6D4</accession>
<dbReference type="AlphaFoldDB" id="A0AAD8Q6D4"/>
<keyword evidence="3" id="KW-1185">Reference proteome</keyword>
<evidence type="ECO:0000313" key="3">
    <source>
        <dbReference type="Proteomes" id="UP001230504"/>
    </source>
</evidence>